<name>D6Y611_THEBD</name>
<keyword evidence="2" id="KW-1185">Reference proteome</keyword>
<proteinExistence type="predicted"/>
<gene>
    <name evidence="1" type="ordered locus">Tbis_2727</name>
</gene>
<organism evidence="1 2">
    <name type="scientific">Thermobispora bispora (strain ATCC 19993 / DSM 43833 / CBS 139.67 / JCM 10125 / KCTC 9307 / NBRC 14880 / R51)</name>
    <dbReference type="NCBI Taxonomy" id="469371"/>
    <lineage>
        <taxon>Bacteria</taxon>
        <taxon>Bacillati</taxon>
        <taxon>Actinomycetota</taxon>
        <taxon>Actinomycetes</taxon>
        <taxon>Streptosporangiales</taxon>
        <taxon>Streptosporangiaceae</taxon>
        <taxon>Thermobispora</taxon>
    </lineage>
</organism>
<dbReference type="Proteomes" id="UP000006640">
    <property type="component" value="Chromosome"/>
</dbReference>
<evidence type="ECO:0000313" key="2">
    <source>
        <dbReference type="Proteomes" id="UP000006640"/>
    </source>
</evidence>
<accession>D6Y611</accession>
<reference evidence="1 2" key="1">
    <citation type="submission" date="2010-01" db="EMBL/GenBank/DDBJ databases">
        <title>The complete genome of Thermobispora bispora DSM 43833.</title>
        <authorList>
            <consortium name="US DOE Joint Genome Institute (JGI-PGF)"/>
            <person name="Lucas S."/>
            <person name="Copeland A."/>
            <person name="Lapidus A."/>
            <person name="Glavina del Rio T."/>
            <person name="Dalin E."/>
            <person name="Tice H."/>
            <person name="Bruce D."/>
            <person name="Goodwin L."/>
            <person name="Pitluck S."/>
            <person name="Kyrpides N."/>
            <person name="Mavromatis K."/>
            <person name="Ivanova N."/>
            <person name="Mikhailova N."/>
            <person name="Chertkov O."/>
            <person name="Brettin T."/>
            <person name="Detter J.C."/>
            <person name="Han C."/>
            <person name="Larimer F."/>
            <person name="Land M."/>
            <person name="Hauser L."/>
            <person name="Markowitz V."/>
            <person name="Cheng J.-F."/>
            <person name="Hugenholtz P."/>
            <person name="Woyke T."/>
            <person name="Wu D."/>
            <person name="Jando M."/>
            <person name="Schneider S."/>
            <person name="Klenk H.-P."/>
            <person name="Eisen J.A."/>
        </authorList>
    </citation>
    <scope>NUCLEOTIDE SEQUENCE [LARGE SCALE GENOMIC DNA]</scope>
    <source>
        <strain evidence="2">ATCC 19993 / DSM 43833 / CBS 139.67 / JCM 10125 / KCTC 9307 / NBRC 14880 / R51</strain>
    </source>
</reference>
<sequence>MNPVGGAIPASGDIAAAGYAESEALGALAAVTPPPRAPSG</sequence>
<dbReference type="AlphaFoldDB" id="D6Y611"/>
<dbReference type="HOGENOM" id="CLU_3297834_0_0_11"/>
<dbReference type="EMBL" id="CP001874">
    <property type="protein sequence ID" value="ADG89427.1"/>
    <property type="molecule type" value="Genomic_DNA"/>
</dbReference>
<protein>
    <submittedName>
        <fullName evidence="1">Uncharacterized protein</fullName>
    </submittedName>
</protein>
<evidence type="ECO:0000313" key="1">
    <source>
        <dbReference type="EMBL" id="ADG89427.1"/>
    </source>
</evidence>
<dbReference type="KEGG" id="tbi:Tbis_2727"/>